<dbReference type="Pfam" id="PF00856">
    <property type="entry name" value="SET"/>
    <property type="match status" value="1"/>
</dbReference>
<protein>
    <recommendedName>
        <fullName evidence="1">SET domain-containing protein</fullName>
    </recommendedName>
</protein>
<evidence type="ECO:0000313" key="2">
    <source>
        <dbReference type="EMBL" id="KAF2799362.1"/>
    </source>
</evidence>
<dbReference type="Gene3D" id="2.170.270.10">
    <property type="entry name" value="SET domain"/>
    <property type="match status" value="1"/>
</dbReference>
<dbReference type="Proteomes" id="UP000799757">
    <property type="component" value="Unassembled WGS sequence"/>
</dbReference>
<dbReference type="SUPFAM" id="SSF82199">
    <property type="entry name" value="SET domain"/>
    <property type="match status" value="1"/>
</dbReference>
<evidence type="ECO:0000313" key="3">
    <source>
        <dbReference type="Proteomes" id="UP000799757"/>
    </source>
</evidence>
<dbReference type="InterPro" id="IPR001214">
    <property type="entry name" value="SET_dom"/>
</dbReference>
<dbReference type="PANTHER" id="PTHR47332:SF2">
    <property type="entry name" value="SET-6"/>
    <property type="match status" value="1"/>
</dbReference>
<reference evidence="2" key="1">
    <citation type="journal article" date="2020" name="Stud. Mycol.">
        <title>101 Dothideomycetes genomes: a test case for predicting lifestyles and emergence of pathogens.</title>
        <authorList>
            <person name="Haridas S."/>
            <person name="Albert R."/>
            <person name="Binder M."/>
            <person name="Bloem J."/>
            <person name="Labutti K."/>
            <person name="Salamov A."/>
            <person name="Andreopoulos B."/>
            <person name="Baker S."/>
            <person name="Barry K."/>
            <person name="Bills G."/>
            <person name="Bluhm B."/>
            <person name="Cannon C."/>
            <person name="Castanera R."/>
            <person name="Culley D."/>
            <person name="Daum C."/>
            <person name="Ezra D."/>
            <person name="Gonzalez J."/>
            <person name="Henrissat B."/>
            <person name="Kuo A."/>
            <person name="Liang C."/>
            <person name="Lipzen A."/>
            <person name="Lutzoni F."/>
            <person name="Magnuson J."/>
            <person name="Mondo S."/>
            <person name="Nolan M."/>
            <person name="Ohm R."/>
            <person name="Pangilinan J."/>
            <person name="Park H.-J."/>
            <person name="Ramirez L."/>
            <person name="Alfaro M."/>
            <person name="Sun H."/>
            <person name="Tritt A."/>
            <person name="Yoshinaga Y."/>
            <person name="Zwiers L.-H."/>
            <person name="Turgeon B."/>
            <person name="Goodwin S."/>
            <person name="Spatafora J."/>
            <person name="Crous P."/>
            <person name="Grigoriev I."/>
        </authorList>
    </citation>
    <scope>NUCLEOTIDE SEQUENCE</scope>
    <source>
        <strain evidence="2">CBS 109.77</strain>
    </source>
</reference>
<dbReference type="PANTHER" id="PTHR47332">
    <property type="entry name" value="SET DOMAIN-CONTAINING PROTEIN 5"/>
    <property type="match status" value="1"/>
</dbReference>
<dbReference type="InterPro" id="IPR046341">
    <property type="entry name" value="SET_dom_sf"/>
</dbReference>
<dbReference type="InterPro" id="IPR053185">
    <property type="entry name" value="SET_domain_protein"/>
</dbReference>
<dbReference type="EMBL" id="MU001766">
    <property type="protein sequence ID" value="KAF2799362.1"/>
    <property type="molecule type" value="Genomic_DNA"/>
</dbReference>
<proteinExistence type="predicted"/>
<keyword evidence="3" id="KW-1185">Reference proteome</keyword>
<accession>A0A6A6XSB7</accession>
<organism evidence="2 3">
    <name type="scientific">Melanomma pulvis-pyrius CBS 109.77</name>
    <dbReference type="NCBI Taxonomy" id="1314802"/>
    <lineage>
        <taxon>Eukaryota</taxon>
        <taxon>Fungi</taxon>
        <taxon>Dikarya</taxon>
        <taxon>Ascomycota</taxon>
        <taxon>Pezizomycotina</taxon>
        <taxon>Dothideomycetes</taxon>
        <taxon>Pleosporomycetidae</taxon>
        <taxon>Pleosporales</taxon>
        <taxon>Melanommataceae</taxon>
        <taxon>Melanomma</taxon>
    </lineage>
</organism>
<dbReference type="AlphaFoldDB" id="A0A6A6XSB7"/>
<evidence type="ECO:0000259" key="1">
    <source>
        <dbReference type="Pfam" id="PF00856"/>
    </source>
</evidence>
<gene>
    <name evidence="2" type="ORF">K505DRAFT_68262</name>
</gene>
<dbReference type="OrthoDB" id="265717at2759"/>
<feature type="domain" description="SET" evidence="1">
    <location>
        <begin position="54"/>
        <end position="129"/>
    </location>
</feature>
<sequence>MFEYYQPDIQAAFDKLSPTDQAFYFTLHSAHGQDPANWPSKIHSTVSTRERQRITEQHNARVGKEPSLISIFQTNCMEMDKGAAVFPHASRFNHSCNPNACFSWNSAIQKETIYIINNVQEGEQITLSYCDMTHDKMLRRWELKHYGFICDCPACGDDNDPSSFASQSAARRYRVMELQQETKAFRGLFLESAVNKAGFLERLMELAKLHIEEGDFTERLANV</sequence>
<dbReference type="CDD" id="cd20071">
    <property type="entry name" value="SET_SMYD"/>
    <property type="match status" value="1"/>
</dbReference>
<name>A0A6A6XSB7_9PLEO</name>